<protein>
    <submittedName>
        <fullName evidence="1">Uncharacterized protein</fullName>
    </submittedName>
</protein>
<evidence type="ECO:0000313" key="1">
    <source>
        <dbReference type="EMBL" id="KAF3768421.1"/>
    </source>
</evidence>
<name>A0A9P4Y7Z8_CRYP1</name>
<gene>
    <name evidence="1" type="ORF">M406DRAFT_71434</name>
</gene>
<keyword evidence="2" id="KW-1185">Reference proteome</keyword>
<organism evidence="1 2">
    <name type="scientific">Cryphonectria parasitica (strain ATCC 38755 / EP155)</name>
    <dbReference type="NCBI Taxonomy" id="660469"/>
    <lineage>
        <taxon>Eukaryota</taxon>
        <taxon>Fungi</taxon>
        <taxon>Dikarya</taxon>
        <taxon>Ascomycota</taxon>
        <taxon>Pezizomycotina</taxon>
        <taxon>Sordariomycetes</taxon>
        <taxon>Sordariomycetidae</taxon>
        <taxon>Diaporthales</taxon>
        <taxon>Cryphonectriaceae</taxon>
        <taxon>Cryphonectria-Endothia species complex</taxon>
        <taxon>Cryphonectria</taxon>
    </lineage>
</organism>
<dbReference type="AlphaFoldDB" id="A0A9P4Y7Z8"/>
<proteinExistence type="predicted"/>
<dbReference type="GeneID" id="63842569"/>
<reference evidence="1" key="1">
    <citation type="journal article" date="2020" name="Phytopathology">
        <title>Genome sequence of the chestnut blight fungus Cryphonectria parasitica EP155: A fundamental resource for an archetypical invasive plant pathogen.</title>
        <authorList>
            <person name="Crouch J.A."/>
            <person name="Dawe A."/>
            <person name="Aerts A."/>
            <person name="Barry K."/>
            <person name="Churchill A.C.L."/>
            <person name="Grimwood J."/>
            <person name="Hillman B."/>
            <person name="Milgroom M.G."/>
            <person name="Pangilinan J."/>
            <person name="Smith M."/>
            <person name="Salamov A."/>
            <person name="Schmutz J."/>
            <person name="Yadav J."/>
            <person name="Grigoriev I.V."/>
            <person name="Nuss D."/>
        </authorList>
    </citation>
    <scope>NUCLEOTIDE SEQUENCE</scope>
    <source>
        <strain evidence="1">EP155</strain>
    </source>
</reference>
<dbReference type="RefSeq" id="XP_040779382.1">
    <property type="nucleotide sequence ID" value="XM_040925440.1"/>
</dbReference>
<dbReference type="OrthoDB" id="5336565at2759"/>
<comment type="caution">
    <text evidence="1">The sequence shown here is derived from an EMBL/GenBank/DDBJ whole genome shotgun (WGS) entry which is preliminary data.</text>
</comment>
<evidence type="ECO:0000313" key="2">
    <source>
        <dbReference type="Proteomes" id="UP000803844"/>
    </source>
</evidence>
<dbReference type="Proteomes" id="UP000803844">
    <property type="component" value="Unassembled WGS sequence"/>
</dbReference>
<sequence length="186" mass="20576">MVVTEDCRSNILFAIPICDIHSTCPFYDEAQPEESRGGKTVRWNLNTATPSTAKQARPDTMACKIPCLGCARSHASSSSDGPCHDVQGWPEKPVYNGNAYTYTATYHGGTGTLRLFAHHITAPATPEGRPEYHMNQLRIFGMTGIHATFAEGATAYKNLRDLAKQHRDMFIQDANARYQAEVRLIS</sequence>
<accession>A0A9P4Y7Z8</accession>
<dbReference type="EMBL" id="MU032345">
    <property type="protein sequence ID" value="KAF3768421.1"/>
    <property type="molecule type" value="Genomic_DNA"/>
</dbReference>